<keyword evidence="3" id="KW-1185">Reference proteome</keyword>
<name>A0ABM8AJ28_9DEIO</name>
<organism evidence="2 3">
    <name type="scientific">Deinococcus aetherius</name>
    <dbReference type="NCBI Taxonomy" id="200252"/>
    <lineage>
        <taxon>Bacteria</taxon>
        <taxon>Thermotogati</taxon>
        <taxon>Deinococcota</taxon>
        <taxon>Deinococci</taxon>
        <taxon>Deinococcales</taxon>
        <taxon>Deinococcaceae</taxon>
        <taxon>Deinococcus</taxon>
    </lineage>
</organism>
<dbReference type="SUPFAM" id="SSF56672">
    <property type="entry name" value="DNA/RNA polymerases"/>
    <property type="match status" value="1"/>
</dbReference>
<evidence type="ECO:0000313" key="3">
    <source>
        <dbReference type="Proteomes" id="UP001064971"/>
    </source>
</evidence>
<gene>
    <name evidence="2" type="ORF">DAETH_37770</name>
</gene>
<dbReference type="InterPro" id="IPR001126">
    <property type="entry name" value="UmuC"/>
</dbReference>
<dbReference type="EMBL" id="AP026561">
    <property type="protein sequence ID" value="BDP43808.1"/>
    <property type="molecule type" value="Genomic_DNA"/>
</dbReference>
<reference evidence="2" key="1">
    <citation type="submission" date="2022-07" db="EMBL/GenBank/DDBJ databases">
        <title>Complete Genome Sequence of the Radioresistant Bacterium Deinococcus aetherius ST0316, Isolated from the Air Dust collected in Lower Stratosphere above Japan.</title>
        <authorList>
            <person name="Satoh K."/>
            <person name="Hagiwara K."/>
            <person name="Katsumata K."/>
            <person name="Kubo A."/>
            <person name="Yokobori S."/>
            <person name="Yamagishi A."/>
            <person name="Oono Y."/>
            <person name="Narumi I."/>
        </authorList>
    </citation>
    <scope>NUCLEOTIDE SEQUENCE</scope>
    <source>
        <strain evidence="2">ST0316</strain>
        <plasmid evidence="2">pDAETH-1</plasmid>
    </source>
</reference>
<dbReference type="Pfam" id="PF00817">
    <property type="entry name" value="IMS"/>
    <property type="match status" value="1"/>
</dbReference>
<dbReference type="Proteomes" id="UP001064971">
    <property type="component" value="Plasmid pDAETH-1"/>
</dbReference>
<dbReference type="RefSeq" id="WP_264777652.1">
    <property type="nucleotide sequence ID" value="NZ_AP026561.1"/>
</dbReference>
<evidence type="ECO:0000313" key="2">
    <source>
        <dbReference type="EMBL" id="BDP43808.1"/>
    </source>
</evidence>
<sequence length="281" mass="29857">MAPGRTAPIACVHLSPWALTLLTRQHPGVPVAVLGETTRRVTQASPEALAAGVGMGMSEAAALSRCPDLHAEVVSSPTARATWAELLETLYARYSERVQGSAPGVAFLNVGDGAARDLAAALHAPVGLAASLEVALLAARRARPGEVRSVMGEAERAFLPLTPAHHLDILGLTPSHVEGLHFMGLRGLADLMKWSAGQRESYFGVDVGKRLNRFLRGERTLSVERYIPHWVIEARLGLDHPLTEPAQAEAVLADLAPGLLAELRGRTCAYLTVHGCGKLFG</sequence>
<evidence type="ECO:0000259" key="1">
    <source>
        <dbReference type="Pfam" id="PF00817"/>
    </source>
</evidence>
<proteinExistence type="predicted"/>
<dbReference type="Gene3D" id="3.40.1170.60">
    <property type="match status" value="1"/>
</dbReference>
<accession>A0ABM8AJ28</accession>
<keyword evidence="2" id="KW-0614">Plasmid</keyword>
<geneLocation type="plasmid" evidence="2 3">
    <name>pDAETH-1</name>
</geneLocation>
<dbReference type="InterPro" id="IPR043502">
    <property type="entry name" value="DNA/RNA_pol_sf"/>
</dbReference>
<protein>
    <recommendedName>
        <fullName evidence="1">UmuC domain-containing protein</fullName>
    </recommendedName>
</protein>
<feature type="domain" description="UmuC" evidence="1">
    <location>
        <begin position="28"/>
        <end position="116"/>
    </location>
</feature>